<dbReference type="GO" id="GO:0000278">
    <property type="term" value="P:mitotic cell cycle"/>
    <property type="evidence" value="ECO:0007669"/>
    <property type="project" value="TreeGrafter"/>
</dbReference>
<sequence>MSEDSRHEHIVSNVEKLVECLTGDTVTEKQRRSLEQQALHKIRHHRYLSVNSHAVRRAIDTMIDRFRFEGMTEQADAVQTLSTEIIEHAGWESHYVVDVQYSLLEFLFSMTNSPVQNVRRNLLAINERILSIRNELAVAAEMLPLQQSATTTTTAAASGDDWVALLSEDFIPNPSDGQESDSSLSDWSDVDDYETAASNDNESVFLPSNYGADQCLTTSQDETYHSIMPNLQALQPPKAQTVYTPAKYEEDHLRTVVHSNWWQEDSQFHALTPNDDPCSNFAIAYVQHLNRDSRLLIKEPVPKTTSESCLVREIILMFFKPASCGYFELHAAEQQISVRKNITVSSMSSETLRCVLETEVLPAMVAKYQLHCLIHELTYVKLGPGTLTCFAWGIHDLLQPINSQLIEFERRLIDQAAGKLAADDAAGGTTLIAFLRYMDTSFKRLLVLKALANEAVVDKTAPAHVQSVRLLCALYERTLYISSQQQLAIALLLVSLQSYSHIMDNWWLMAQLDDRHCEYIVDCLPVACADYGQRITKRLKPEYEQQVQGSAFYQLLLQHAMEAGETQDLLASADLLGNIMLSNKHLGSHYDDLKRLLLQQLPALEQRPAAAEPVFAEYEKALLEQTSQLGDPQLMSIFTLHITEAQKERSEQKQKEQESTELPLVLEVLQRLENSKSLLQSQLLPRSLTQVHGERYALANVHVMRWYRDELKLVEHVRFVRQLLLLEADYLLHPFYVGLFRQIEDSQDWARESLLTLELTDVLDTQYASHSSLLKVNIISRLQSQSNKAYEALDAIRIEYAMPTPLCSIITPDQMYDYNAIWRMLLKVKWAAWKLAHMRFIRRDRHDVFAPLDLLGLTLRRLEILRFWLINLISSLHAHLCVDAIQSLGVHFEQLLSTAETTRQLRQMHSDYIKRLLKHCLLTTDFADFRIALEQVFHLIFVLDLEWNSCFSYLNEFHALSLNTSSETLTTNDGDADDPAEGDRASALEYLALNQVNEIELTYVRCHQKLAEMLTSLVYKHDHKFLNSLELAINASLPC</sequence>
<dbReference type="CDD" id="cd22572">
    <property type="entry name" value="GCP5_NTD"/>
    <property type="match status" value="1"/>
</dbReference>
<dbReference type="GO" id="GO:0005874">
    <property type="term" value="C:microtubule"/>
    <property type="evidence" value="ECO:0007669"/>
    <property type="project" value="UniProtKB-KW"/>
</dbReference>
<dbReference type="GeneID" id="117566993"/>
<proteinExistence type="inferred from homology"/>
<dbReference type="InterPro" id="IPR042241">
    <property type="entry name" value="GCP_C_sf"/>
</dbReference>
<evidence type="ECO:0000313" key="7">
    <source>
        <dbReference type="Proteomes" id="UP000515160"/>
    </source>
</evidence>
<dbReference type="Gene3D" id="1.20.120.1900">
    <property type="entry name" value="Gamma-tubulin complex, C-terminal domain"/>
    <property type="match status" value="1"/>
</dbReference>
<evidence type="ECO:0000256" key="3">
    <source>
        <dbReference type="ARBA" id="ARBA00022701"/>
    </source>
</evidence>
<dbReference type="CTD" id="32478"/>
<dbReference type="GO" id="GO:0043015">
    <property type="term" value="F:gamma-tubulin binding"/>
    <property type="evidence" value="ECO:0007669"/>
    <property type="project" value="InterPro"/>
</dbReference>
<gene>
    <name evidence="8" type="primary">LOC117566993</name>
</gene>
<organism evidence="7 8">
    <name type="scientific">Drosophila albomicans</name>
    <name type="common">Fruit fly</name>
    <dbReference type="NCBI Taxonomy" id="7291"/>
    <lineage>
        <taxon>Eukaryota</taxon>
        <taxon>Metazoa</taxon>
        <taxon>Ecdysozoa</taxon>
        <taxon>Arthropoda</taxon>
        <taxon>Hexapoda</taxon>
        <taxon>Insecta</taxon>
        <taxon>Pterygota</taxon>
        <taxon>Neoptera</taxon>
        <taxon>Endopterygota</taxon>
        <taxon>Diptera</taxon>
        <taxon>Brachycera</taxon>
        <taxon>Muscomorpha</taxon>
        <taxon>Ephydroidea</taxon>
        <taxon>Drosophilidae</taxon>
        <taxon>Drosophila</taxon>
    </lineage>
</organism>
<evidence type="ECO:0000256" key="2">
    <source>
        <dbReference type="ARBA" id="ARBA00022490"/>
    </source>
</evidence>
<protein>
    <recommendedName>
        <fullName evidence="5">Gamma-tubulin complex component</fullName>
    </recommendedName>
</protein>
<dbReference type="GO" id="GO:0031122">
    <property type="term" value="P:cytoplasmic microtubule organization"/>
    <property type="evidence" value="ECO:0007669"/>
    <property type="project" value="TreeGrafter"/>
</dbReference>
<dbReference type="GO" id="GO:0051225">
    <property type="term" value="P:spindle assembly"/>
    <property type="evidence" value="ECO:0007669"/>
    <property type="project" value="TreeGrafter"/>
</dbReference>
<keyword evidence="2 5" id="KW-0963">Cytoplasm</keyword>
<dbReference type="PANTHER" id="PTHR19302">
    <property type="entry name" value="GAMMA TUBULIN COMPLEX PROTEIN"/>
    <property type="match status" value="1"/>
</dbReference>
<dbReference type="AlphaFoldDB" id="A0A6P8WT78"/>
<dbReference type="Pfam" id="PF04130">
    <property type="entry name" value="GCP_C_terminal"/>
    <property type="match status" value="1"/>
</dbReference>
<dbReference type="InterPro" id="IPR040457">
    <property type="entry name" value="GCP_C"/>
</dbReference>
<keyword evidence="3 5" id="KW-0493">Microtubule</keyword>
<dbReference type="PANTHER" id="PTHR19302:SF33">
    <property type="entry name" value="GAMMA-TUBULIN COMPLEX COMPONENT 5"/>
    <property type="match status" value="1"/>
</dbReference>
<dbReference type="InterPro" id="IPR059169">
    <property type="entry name" value="GCP5_N_ext"/>
</dbReference>
<dbReference type="GO" id="GO:0000930">
    <property type="term" value="C:gamma-tubulin complex"/>
    <property type="evidence" value="ECO:0007669"/>
    <property type="project" value="TreeGrafter"/>
</dbReference>
<evidence type="ECO:0000256" key="5">
    <source>
        <dbReference type="RuleBase" id="RU363050"/>
    </source>
</evidence>
<name>A0A6P8WT78_DROAB</name>
<evidence type="ECO:0000256" key="1">
    <source>
        <dbReference type="ARBA" id="ARBA00010337"/>
    </source>
</evidence>
<evidence type="ECO:0000259" key="6">
    <source>
        <dbReference type="Pfam" id="PF04130"/>
    </source>
</evidence>
<evidence type="ECO:0000313" key="8">
    <source>
        <dbReference type="RefSeq" id="XP_034102558.1"/>
    </source>
</evidence>
<dbReference type="InterPro" id="IPR007259">
    <property type="entry name" value="GCP"/>
</dbReference>
<accession>A0A6P8WT78</accession>
<evidence type="ECO:0000256" key="4">
    <source>
        <dbReference type="ARBA" id="ARBA00023212"/>
    </source>
</evidence>
<dbReference type="RefSeq" id="XP_034102558.1">
    <property type="nucleotide sequence ID" value="XM_034246667.2"/>
</dbReference>
<dbReference type="OrthoDB" id="66546at2759"/>
<reference evidence="8" key="1">
    <citation type="submission" date="2025-08" db="UniProtKB">
        <authorList>
            <consortium name="RefSeq"/>
        </authorList>
    </citation>
    <scope>IDENTIFICATION</scope>
    <source>
        <strain evidence="8">15112-1751.03</strain>
        <tissue evidence="8">Whole Adult</tissue>
    </source>
</reference>
<dbReference type="GO" id="GO:0051321">
    <property type="term" value="P:meiotic cell cycle"/>
    <property type="evidence" value="ECO:0007669"/>
    <property type="project" value="TreeGrafter"/>
</dbReference>
<keyword evidence="4 5" id="KW-0206">Cytoskeleton</keyword>
<dbReference type="Proteomes" id="UP000515160">
    <property type="component" value="Chromosome X"/>
</dbReference>
<dbReference type="GO" id="GO:0051011">
    <property type="term" value="F:microtubule minus-end binding"/>
    <property type="evidence" value="ECO:0007669"/>
    <property type="project" value="TreeGrafter"/>
</dbReference>
<comment type="similarity">
    <text evidence="1 5">Belongs to the TUBGCP family.</text>
</comment>
<comment type="subcellular location">
    <subcellularLocation>
        <location evidence="5">Cytoplasm</location>
        <location evidence="5">Cytoskeleton</location>
        <location evidence="5">Microtubule organizing center</location>
    </subcellularLocation>
</comment>
<feature type="domain" description="Gamma tubulin complex component C-terminal" evidence="6">
    <location>
        <begin position="713"/>
        <end position="1034"/>
    </location>
</feature>
<keyword evidence="7" id="KW-1185">Reference proteome</keyword>
<dbReference type="GO" id="GO:0000922">
    <property type="term" value="C:spindle pole"/>
    <property type="evidence" value="ECO:0007669"/>
    <property type="project" value="InterPro"/>
</dbReference>
<dbReference type="GO" id="GO:0007020">
    <property type="term" value="P:microtubule nucleation"/>
    <property type="evidence" value="ECO:0007669"/>
    <property type="project" value="InterPro"/>
</dbReference>